<protein>
    <submittedName>
        <fullName evidence="4">Pfs NACHT and Ankyrin domain protein</fullName>
    </submittedName>
</protein>
<keyword evidence="2 3" id="KW-0040">ANK repeat</keyword>
<evidence type="ECO:0000313" key="4">
    <source>
        <dbReference type="EMBL" id="KAK8862206.1"/>
    </source>
</evidence>
<dbReference type="SUPFAM" id="SSF48403">
    <property type="entry name" value="Ankyrin repeat"/>
    <property type="match status" value="1"/>
</dbReference>
<accession>A0ABR2IFU6</accession>
<reference evidence="4 5" key="1">
    <citation type="journal article" date="2024" name="IMA Fungus">
        <title>Apiospora arundinis, a panoply of carbohydrate-active enzymes and secondary metabolites.</title>
        <authorList>
            <person name="Sorensen T."/>
            <person name="Petersen C."/>
            <person name="Muurmann A.T."/>
            <person name="Christiansen J.V."/>
            <person name="Brundto M.L."/>
            <person name="Overgaard C.K."/>
            <person name="Boysen A.T."/>
            <person name="Wollenberg R.D."/>
            <person name="Larsen T.O."/>
            <person name="Sorensen J.L."/>
            <person name="Nielsen K.L."/>
            <person name="Sondergaard T.E."/>
        </authorList>
    </citation>
    <scope>NUCLEOTIDE SEQUENCE [LARGE SCALE GENOMIC DNA]</scope>
    <source>
        <strain evidence="4 5">AAU 773</strain>
    </source>
</reference>
<dbReference type="SMART" id="SM00248">
    <property type="entry name" value="ANK"/>
    <property type="match status" value="3"/>
</dbReference>
<organism evidence="4 5">
    <name type="scientific">Apiospora arundinis</name>
    <dbReference type="NCBI Taxonomy" id="335852"/>
    <lineage>
        <taxon>Eukaryota</taxon>
        <taxon>Fungi</taxon>
        <taxon>Dikarya</taxon>
        <taxon>Ascomycota</taxon>
        <taxon>Pezizomycotina</taxon>
        <taxon>Sordariomycetes</taxon>
        <taxon>Xylariomycetidae</taxon>
        <taxon>Amphisphaeriales</taxon>
        <taxon>Apiosporaceae</taxon>
        <taxon>Apiospora</taxon>
    </lineage>
</organism>
<dbReference type="Pfam" id="PF12796">
    <property type="entry name" value="Ank_2"/>
    <property type="match status" value="1"/>
</dbReference>
<dbReference type="PANTHER" id="PTHR24198:SF165">
    <property type="entry name" value="ANKYRIN REPEAT-CONTAINING PROTEIN-RELATED"/>
    <property type="match status" value="1"/>
</dbReference>
<evidence type="ECO:0000256" key="1">
    <source>
        <dbReference type="ARBA" id="ARBA00022737"/>
    </source>
</evidence>
<comment type="caution">
    <text evidence="4">The sequence shown here is derived from an EMBL/GenBank/DDBJ whole genome shotgun (WGS) entry which is preliminary data.</text>
</comment>
<evidence type="ECO:0000256" key="2">
    <source>
        <dbReference type="ARBA" id="ARBA00023043"/>
    </source>
</evidence>
<feature type="repeat" description="ANK" evidence="3">
    <location>
        <begin position="323"/>
        <end position="355"/>
    </location>
</feature>
<dbReference type="InterPro" id="IPR036770">
    <property type="entry name" value="Ankyrin_rpt-contain_sf"/>
</dbReference>
<gene>
    <name evidence="4" type="ORF">PGQ11_008441</name>
</gene>
<dbReference type="PANTHER" id="PTHR24198">
    <property type="entry name" value="ANKYRIN REPEAT AND PROTEIN KINASE DOMAIN-CONTAINING PROTEIN"/>
    <property type="match status" value="1"/>
</dbReference>
<evidence type="ECO:0000313" key="5">
    <source>
        <dbReference type="Proteomes" id="UP001390339"/>
    </source>
</evidence>
<name>A0ABR2IFU6_9PEZI</name>
<dbReference type="Proteomes" id="UP001390339">
    <property type="component" value="Unassembled WGS sequence"/>
</dbReference>
<evidence type="ECO:0000256" key="3">
    <source>
        <dbReference type="PROSITE-ProRule" id="PRU00023"/>
    </source>
</evidence>
<keyword evidence="1" id="KW-0677">Repeat</keyword>
<dbReference type="Gene3D" id="1.25.40.20">
    <property type="entry name" value="Ankyrin repeat-containing domain"/>
    <property type="match status" value="1"/>
</dbReference>
<dbReference type="InterPro" id="IPR002110">
    <property type="entry name" value="Ankyrin_rpt"/>
</dbReference>
<dbReference type="EMBL" id="JAPCWZ010000005">
    <property type="protein sequence ID" value="KAK8862206.1"/>
    <property type="molecule type" value="Genomic_DNA"/>
</dbReference>
<sequence length="358" mass="39822">MQLLDLPLDIFKHIILVMVQDNGLYKSMKTRFVCRTFANEVLDAVISTGVIEEIAKEDEDLERIETHFDVIARYLHHRVRTDGPDAHPWISTIRETCALYVKHAASSEDLNPGQVEDIEFNACLCLAIHTSEVLPVLLKGAFDDKKELAGGTWENCLAIASWIGNLSLVESLHMDSDPVSFFGRPSWAAAAHGHLDVLQFFLRHGALLYEPTFKSRDSLGLGGSAIRAAAAMGHDKIVRLYLQPPYFSPEVQDEVGFAIHCAAETDQPQTLRTLLDQYKQTQAEHSYLSTIDCALRVSCRRGNPGAARVLLEYGADPNDTDKQPRSCLQYAVKSGDATTVKLLLDAGAYLNLLEEEWP</sequence>
<proteinExistence type="predicted"/>
<dbReference type="PROSITE" id="PS50088">
    <property type="entry name" value="ANK_REPEAT"/>
    <property type="match status" value="1"/>
</dbReference>
<keyword evidence="5" id="KW-1185">Reference proteome</keyword>